<dbReference type="AlphaFoldDB" id="A0AAV4LNX1"/>
<dbReference type="InterPro" id="IPR024751">
    <property type="entry name" value="VESA1"/>
</dbReference>
<keyword evidence="3" id="KW-1185">Reference proteome</keyword>
<feature type="transmembrane region" description="Helical" evidence="1">
    <location>
        <begin position="1043"/>
        <end position="1063"/>
    </location>
</feature>
<organism evidence="2 3">
    <name type="scientific">Babesia caballi</name>
    <dbReference type="NCBI Taxonomy" id="5871"/>
    <lineage>
        <taxon>Eukaryota</taxon>
        <taxon>Sar</taxon>
        <taxon>Alveolata</taxon>
        <taxon>Apicomplexa</taxon>
        <taxon>Aconoidasida</taxon>
        <taxon>Piroplasmida</taxon>
        <taxon>Babesiidae</taxon>
        <taxon>Babesia</taxon>
    </lineage>
</organism>
<dbReference type="GeneID" id="94193081"/>
<dbReference type="Pfam" id="PF12785">
    <property type="entry name" value="VESA1_N"/>
    <property type="match status" value="1"/>
</dbReference>
<keyword evidence="1" id="KW-0812">Transmembrane</keyword>
<sequence length="1102" mass="121708">MLPLDTPLSASLDLPSDSPSNLKEAIDWILRVTGRDGGGGDGDASKLAKAITQLPDFQQAITAAADKLKESGSVDISQALGKLKSEITLKGIIEKLAGGLGDFIGYNGKGQGIALVIDPLQQLRKGVLMFLQMILEKLVRDLIVEDKGAKSYIGKAIRNSEGVSFDDAIQKIKGINQSSSRHPIPNVLSALQNTEQLRKDDVKELADGLNKYLKAVFEAVNTDGKNQANIQINSLCSQLQTLLDKVGQNGDLSTEINDVNKAEKQLTYTAYHHPAKSLVDGLKVAKTSFLQPLQKKDGYKSSYQGHNWNGITTTDKISQIFLGCLPLCYYWLTYLYWKCKQDRDKGGWEGQWLNSGSLSAFLSGQGYSREYLKNQAGKQFAKTSFTGFGELTNPVHPPASTHAEFFQKLRDTGIEKWKQEPSQSPSTTAQTHPLSGLYILTSTYFGHQQRLNVRESRPPTSIREMLYWLSALQFSPNYYEVQKQIEKRIPFEGLRVADSSKPSTSGSSDRGSASAGDTLTRINFNDYLTLTCVFAPALLGTIQGHSADSEKEPWLHSLFSNSEFKLSYASSGLTLFYALSQYSYALQFQLSFLYKQCVNGYNDGCGWWQCSFGKNVNTQDAKHYSEVSSWLCSSSKCTSGSCQHNSGKCQHFKQCGQSGKSSPLQAFLTDKLKGFSLSKNPVPDSPNHFHNHPPGYLCHVQMGFADKLRSDLGGGANIVYALTPLFGTSNGPLRQLSEKLGCITKRTPRTLGDFFGFIWHLNGQLFKNTRPTLNDLIRKFDTAFGLGNGLTSEFSNNPCMVIAQIWDKIAEIRSKSSSASNPSILSLSLESMAPAIPFLYQLFMAEESNFLPSALFDVRGTTHKTSYHGTHADIFGLYYPECSTPNTNCGPYLSPLTHTTGSAFAPKHASSYLSWVLYLTDDLETELWGLLDEFRNIDCLRSECLAPSTCSHGAGNHGSSGCTCDSIVRCGSVLPMLYRHGFRYNSPLELMGGSSDSNTKRDCKAFADQLQSVINGNPLASLLTSIDTFLYAIRWEFFSKLSSFWLCSLAILLYFIFYGIDVLHLKSHVHFPSSHDIPSIGLFTTGKPSVLTKFTKLVYFMP</sequence>
<keyword evidence="1" id="KW-1133">Transmembrane helix</keyword>
<reference evidence="2 3" key="1">
    <citation type="submission" date="2021-06" db="EMBL/GenBank/DDBJ databases">
        <title>Genome sequence of Babesia caballi.</title>
        <authorList>
            <person name="Yamagishi J."/>
            <person name="Kidaka T."/>
            <person name="Ochi A."/>
        </authorList>
    </citation>
    <scope>NUCLEOTIDE SEQUENCE [LARGE SCALE GENOMIC DNA]</scope>
    <source>
        <strain evidence="2">USDA-D6B2</strain>
    </source>
</reference>
<name>A0AAV4LNX1_BABCB</name>
<evidence type="ECO:0000313" key="3">
    <source>
        <dbReference type="Proteomes" id="UP001497744"/>
    </source>
</evidence>
<dbReference type="Proteomes" id="UP001497744">
    <property type="component" value="Unassembled WGS sequence"/>
</dbReference>
<evidence type="ECO:0000313" key="2">
    <source>
        <dbReference type="EMBL" id="GIX61598.1"/>
    </source>
</evidence>
<proteinExistence type="predicted"/>
<comment type="caution">
    <text evidence="2">The sequence shown here is derived from an EMBL/GenBank/DDBJ whole genome shotgun (WGS) entry which is preliminary data.</text>
</comment>
<gene>
    <name evidence="2" type="ORF">BcabD6B2_10330</name>
</gene>
<dbReference type="RefSeq" id="XP_067713669.1">
    <property type="nucleotide sequence ID" value="XM_067857568.1"/>
</dbReference>
<keyword evidence="1" id="KW-0472">Membrane</keyword>
<evidence type="ECO:0000256" key="1">
    <source>
        <dbReference type="SAM" id="Phobius"/>
    </source>
</evidence>
<protein>
    <submittedName>
        <fullName evidence="2">Variant erythrocyte surface antigen-1 family protein</fullName>
    </submittedName>
</protein>
<accession>A0AAV4LNX1</accession>
<dbReference type="EMBL" id="BPLF01000001">
    <property type="protein sequence ID" value="GIX61598.1"/>
    <property type="molecule type" value="Genomic_DNA"/>
</dbReference>